<proteinExistence type="inferred from homology"/>
<dbReference type="SUPFAM" id="SSF161098">
    <property type="entry name" value="MetI-like"/>
    <property type="match status" value="2"/>
</dbReference>
<reference evidence="9 10" key="1">
    <citation type="submission" date="2021-06" db="EMBL/GenBank/DDBJ databases">
        <title>Actinomycetes sequencing.</title>
        <authorList>
            <person name="Shan Q."/>
        </authorList>
    </citation>
    <scope>NUCLEOTIDE SEQUENCE [LARGE SCALE GENOMIC DNA]</scope>
    <source>
        <strain evidence="9 10">NEAU-G5</strain>
    </source>
</reference>
<feature type="transmembrane region" description="Helical" evidence="7">
    <location>
        <begin position="528"/>
        <end position="555"/>
    </location>
</feature>
<evidence type="ECO:0000313" key="9">
    <source>
        <dbReference type="EMBL" id="MBU3067289.1"/>
    </source>
</evidence>
<evidence type="ECO:0000256" key="4">
    <source>
        <dbReference type="ARBA" id="ARBA00022692"/>
    </source>
</evidence>
<feature type="transmembrane region" description="Helical" evidence="7">
    <location>
        <begin position="135"/>
        <end position="152"/>
    </location>
</feature>
<sequence>MATIAVAAPMPRSVRRLAERGPARSGVSLATLLVVWIVLFTQLRGRATLALAPANTTALHRWFSDLQTTVAEHRDSNPLFAYLFNPIRSVVDAFATAIQKLIALPVDGRPVPVIGWLGVVVLLAFVAWVLGNWKVALLALCGFLFMGLQGLWQESMETLALTIAAVTVSLLIGIPLGVWAGLSQRFHRAITPALDFMQIMPTFVYLAPLTLVFLIGPAAAVIATVIYAAPPVIRLTAHGIRAVPANTREAVESLGADRFQVLRGTLLPMAKRTIVLGINQTIMCALAMVTIAALIAAPGLGQVVIQALSTQDVGTAFNAGLAIVVMAIILDRTTTATSVRVETQRRNSARANQFRRPAIVAGGVATAVAIWLSYTYQLAAIFPSSLTVGSWRIGLDAGTHIKHVANSVTKWVQSNLATATTDIKDVVTTYALNPLQALLDSSPWWLTAIAIVTIAAVVGGRVSALVTAVCLGLIIGTGLWQDSMDTLAAVLVATVVVVALGVVFGVWMGRNSGVDRIVRPFLDAAQTMPSFVCLVPFLALFSASRFTGILAAILYAAPVAIKIMADGIRAVPPETVEAARSAGSSSWQIISKVQLPMTTRTLALATNQGLIYVLSMVVVAGLVGGGALGYDVVAGFSQTSLYGKGLAAGLAIVLLGTLLDRTTAAAAARIEQVKK</sequence>
<keyword evidence="4 7" id="KW-0812">Transmembrane</keyword>
<feature type="transmembrane region" description="Helical" evidence="7">
    <location>
        <begin position="21"/>
        <end position="39"/>
    </location>
</feature>
<comment type="subcellular location">
    <subcellularLocation>
        <location evidence="7">Cell membrane</location>
        <topology evidence="7">Multi-pass membrane protein</topology>
    </subcellularLocation>
    <subcellularLocation>
        <location evidence="1">Membrane</location>
        <topology evidence="1">Multi-pass membrane protein</topology>
    </subcellularLocation>
</comment>
<keyword evidence="5 7" id="KW-1133">Transmembrane helix</keyword>
<dbReference type="InterPro" id="IPR000515">
    <property type="entry name" value="MetI-like"/>
</dbReference>
<dbReference type="PANTHER" id="PTHR47737">
    <property type="entry name" value="GLYCINE BETAINE/PROLINE BETAINE TRANSPORT SYSTEM PERMEASE PROTEIN PROW"/>
    <property type="match status" value="1"/>
</dbReference>
<keyword evidence="10" id="KW-1185">Reference proteome</keyword>
<dbReference type="Proteomes" id="UP000733379">
    <property type="component" value="Unassembled WGS sequence"/>
</dbReference>
<evidence type="ECO:0000259" key="8">
    <source>
        <dbReference type="PROSITE" id="PS50928"/>
    </source>
</evidence>
<feature type="transmembrane region" description="Helical" evidence="7">
    <location>
        <begin position="444"/>
        <end position="475"/>
    </location>
</feature>
<dbReference type="RefSeq" id="WP_215923374.1">
    <property type="nucleotide sequence ID" value="NZ_JAHKNI010000020.1"/>
</dbReference>
<gene>
    <name evidence="9" type="ORF">KO481_37935</name>
</gene>
<feature type="transmembrane region" description="Helical" evidence="7">
    <location>
        <begin position="159"/>
        <end position="182"/>
    </location>
</feature>
<evidence type="ECO:0000256" key="3">
    <source>
        <dbReference type="ARBA" id="ARBA00022475"/>
    </source>
</evidence>
<dbReference type="PROSITE" id="PS50928">
    <property type="entry name" value="ABC_TM1"/>
    <property type="match status" value="2"/>
</dbReference>
<comment type="caution">
    <text evidence="9">The sequence shown here is derived from an EMBL/GenBank/DDBJ whole genome shotgun (WGS) entry which is preliminary data.</text>
</comment>
<organism evidence="9 10">
    <name type="scientific">Nocardia albiluteola</name>
    <dbReference type="NCBI Taxonomy" id="2842303"/>
    <lineage>
        <taxon>Bacteria</taxon>
        <taxon>Bacillati</taxon>
        <taxon>Actinomycetota</taxon>
        <taxon>Actinomycetes</taxon>
        <taxon>Mycobacteriales</taxon>
        <taxon>Nocardiaceae</taxon>
        <taxon>Nocardia</taxon>
    </lineage>
</organism>
<dbReference type="Pfam" id="PF00528">
    <property type="entry name" value="BPD_transp_1"/>
    <property type="match status" value="2"/>
</dbReference>
<dbReference type="InterPro" id="IPR035906">
    <property type="entry name" value="MetI-like_sf"/>
</dbReference>
<feature type="transmembrane region" description="Helical" evidence="7">
    <location>
        <begin position="610"/>
        <end position="629"/>
    </location>
</feature>
<dbReference type="PANTHER" id="PTHR47737:SF1">
    <property type="entry name" value="GLYCINE BETAINE_PROLINE BETAINE TRANSPORT SYSTEM PERMEASE PROTEIN PROW"/>
    <property type="match status" value="1"/>
</dbReference>
<evidence type="ECO:0000256" key="6">
    <source>
        <dbReference type="ARBA" id="ARBA00023136"/>
    </source>
</evidence>
<evidence type="ECO:0000256" key="7">
    <source>
        <dbReference type="RuleBase" id="RU363032"/>
    </source>
</evidence>
<feature type="domain" description="ABC transmembrane type-1" evidence="8">
    <location>
        <begin position="483"/>
        <end position="663"/>
    </location>
</feature>
<feature type="transmembrane region" description="Helical" evidence="7">
    <location>
        <begin position="316"/>
        <end position="333"/>
    </location>
</feature>
<comment type="similarity">
    <text evidence="7">Belongs to the binding-protein-dependent transport system permease family.</text>
</comment>
<feature type="transmembrane region" description="Helical" evidence="7">
    <location>
        <begin position="202"/>
        <end position="229"/>
    </location>
</feature>
<protein>
    <submittedName>
        <fullName evidence="9">ABC transporter permease subunit</fullName>
    </submittedName>
</protein>
<keyword evidence="3" id="KW-1003">Cell membrane</keyword>
<dbReference type="EMBL" id="JAHKNI010000020">
    <property type="protein sequence ID" value="MBU3067289.1"/>
    <property type="molecule type" value="Genomic_DNA"/>
</dbReference>
<evidence type="ECO:0000313" key="10">
    <source>
        <dbReference type="Proteomes" id="UP000733379"/>
    </source>
</evidence>
<evidence type="ECO:0000256" key="2">
    <source>
        <dbReference type="ARBA" id="ARBA00022448"/>
    </source>
</evidence>
<dbReference type="CDD" id="cd06261">
    <property type="entry name" value="TM_PBP2"/>
    <property type="match status" value="2"/>
</dbReference>
<feature type="transmembrane region" description="Helical" evidence="7">
    <location>
        <begin position="487"/>
        <end position="508"/>
    </location>
</feature>
<feature type="transmembrane region" description="Helical" evidence="7">
    <location>
        <begin position="354"/>
        <end position="374"/>
    </location>
</feature>
<name>A0ABS6BDM2_9NOCA</name>
<dbReference type="Gene3D" id="1.10.3720.10">
    <property type="entry name" value="MetI-like"/>
    <property type="match status" value="2"/>
</dbReference>
<feature type="domain" description="ABC transmembrane type-1" evidence="8">
    <location>
        <begin position="155"/>
        <end position="334"/>
    </location>
</feature>
<keyword evidence="6 7" id="KW-0472">Membrane</keyword>
<feature type="transmembrane region" description="Helical" evidence="7">
    <location>
        <begin position="641"/>
        <end position="659"/>
    </location>
</feature>
<evidence type="ECO:0000256" key="1">
    <source>
        <dbReference type="ARBA" id="ARBA00004141"/>
    </source>
</evidence>
<keyword evidence="2 7" id="KW-0813">Transport</keyword>
<accession>A0ABS6BDM2</accession>
<feature type="transmembrane region" description="Helical" evidence="7">
    <location>
        <begin position="273"/>
        <end position="296"/>
    </location>
</feature>
<evidence type="ECO:0000256" key="5">
    <source>
        <dbReference type="ARBA" id="ARBA00022989"/>
    </source>
</evidence>